<dbReference type="EMBL" id="CAJEWN010002633">
    <property type="protein sequence ID" value="CAD2204616.1"/>
    <property type="molecule type" value="Genomic_DNA"/>
</dbReference>
<accession>A0A6V7X0Y7</accession>
<gene>
    <name evidence="1" type="ORF">MENT_LOCUS32448</name>
    <name evidence="2" type="ORF">MENT_LOCUS45906</name>
    <name evidence="3" type="ORF">MENT_LOCUS58365</name>
</gene>
<proteinExistence type="predicted"/>
<dbReference type="EMBL" id="CAJEWN010000369">
    <property type="protein sequence ID" value="CAD2180376.1"/>
    <property type="molecule type" value="Genomic_DNA"/>
</dbReference>
<dbReference type="AlphaFoldDB" id="A0A6V7X0Y7"/>
<protein>
    <submittedName>
        <fullName evidence="2">Uncharacterized protein</fullName>
    </submittedName>
</protein>
<comment type="caution">
    <text evidence="2">The sequence shown here is derived from an EMBL/GenBank/DDBJ whole genome shotgun (WGS) entry which is preliminary data.</text>
</comment>
<sequence>MNMLIHKSYCKWITRKDLIVREGNVSIVLMFGSTDISYEQFETLKLSSLEEII</sequence>
<organism evidence="2 4">
    <name type="scientific">Meloidogyne enterolobii</name>
    <name type="common">Root-knot nematode worm</name>
    <name type="synonym">Meloidogyne mayaguensis</name>
    <dbReference type="NCBI Taxonomy" id="390850"/>
    <lineage>
        <taxon>Eukaryota</taxon>
        <taxon>Metazoa</taxon>
        <taxon>Ecdysozoa</taxon>
        <taxon>Nematoda</taxon>
        <taxon>Chromadorea</taxon>
        <taxon>Rhabditida</taxon>
        <taxon>Tylenchina</taxon>
        <taxon>Tylenchomorpha</taxon>
        <taxon>Tylenchoidea</taxon>
        <taxon>Meloidogynidae</taxon>
        <taxon>Meloidogyninae</taxon>
        <taxon>Meloidogyne</taxon>
    </lineage>
</organism>
<reference evidence="2 4" key="1">
    <citation type="submission" date="2020-08" db="EMBL/GenBank/DDBJ databases">
        <authorList>
            <person name="Koutsovoulos G."/>
            <person name="Danchin GJ E."/>
        </authorList>
    </citation>
    <scope>NUCLEOTIDE SEQUENCE [LARGE SCALE GENOMIC DNA]</scope>
</reference>
<dbReference type="Proteomes" id="UP000580250">
    <property type="component" value="Unassembled WGS sequence"/>
</dbReference>
<evidence type="ECO:0000313" key="4">
    <source>
        <dbReference type="Proteomes" id="UP000580250"/>
    </source>
</evidence>
<evidence type="ECO:0000313" key="3">
    <source>
        <dbReference type="EMBL" id="CAD2204616.1"/>
    </source>
</evidence>
<dbReference type="EMBL" id="CAJEWN010000993">
    <property type="protein sequence ID" value="CAD2192981.1"/>
    <property type="molecule type" value="Genomic_DNA"/>
</dbReference>
<evidence type="ECO:0000313" key="1">
    <source>
        <dbReference type="EMBL" id="CAD2180376.1"/>
    </source>
</evidence>
<evidence type="ECO:0000313" key="2">
    <source>
        <dbReference type="EMBL" id="CAD2192981.1"/>
    </source>
</evidence>
<name>A0A6V7X0Y7_MELEN</name>